<evidence type="ECO:0000313" key="2">
    <source>
        <dbReference type="EMBL" id="KFX43201.1"/>
    </source>
</evidence>
<dbReference type="AlphaFoldDB" id="A0A093V8Z1"/>
<dbReference type="InterPro" id="IPR006680">
    <property type="entry name" value="Amidohydro-rel"/>
</dbReference>
<name>A0A093V8Z1_TALMA</name>
<dbReference type="EMBL" id="JPOX01000037">
    <property type="protein sequence ID" value="KFX43201.1"/>
    <property type="molecule type" value="Genomic_DNA"/>
</dbReference>
<dbReference type="HOGENOM" id="CLU_023620_2_0_1"/>
<organism evidence="2">
    <name type="scientific">Talaromyces marneffei PM1</name>
    <dbReference type="NCBI Taxonomy" id="1077442"/>
    <lineage>
        <taxon>Eukaryota</taxon>
        <taxon>Fungi</taxon>
        <taxon>Dikarya</taxon>
        <taxon>Ascomycota</taxon>
        <taxon>Pezizomycotina</taxon>
        <taxon>Eurotiomycetes</taxon>
        <taxon>Eurotiomycetidae</taxon>
        <taxon>Eurotiales</taxon>
        <taxon>Trichocomaceae</taxon>
        <taxon>Talaromyces</taxon>
        <taxon>Talaromyces sect. Talaromyces</taxon>
    </lineage>
</organism>
<dbReference type="SUPFAM" id="SSF51338">
    <property type="entry name" value="Composite domain of metallo-dependent hydrolases"/>
    <property type="match status" value="1"/>
</dbReference>
<dbReference type="FunFam" id="3.20.20.140:FF:000084">
    <property type="entry name" value="Peptidase M38"/>
    <property type="match status" value="1"/>
</dbReference>
<dbReference type="InterPro" id="IPR032466">
    <property type="entry name" value="Metal_Hydrolase"/>
</dbReference>
<dbReference type="InterPro" id="IPR011059">
    <property type="entry name" value="Metal-dep_hydrolase_composite"/>
</dbReference>
<dbReference type="Pfam" id="PF01979">
    <property type="entry name" value="Amidohydro_1"/>
    <property type="match status" value="1"/>
</dbReference>
<dbReference type="Gene3D" id="3.20.20.140">
    <property type="entry name" value="Metal-dependent hydrolases"/>
    <property type="match status" value="1"/>
</dbReference>
<dbReference type="PANTHER" id="PTHR43135:SF3">
    <property type="entry name" value="ALPHA-D-RIBOSE 1-METHYLPHOSPHONATE 5-TRIPHOSPHATE DIPHOSPHATASE"/>
    <property type="match status" value="1"/>
</dbReference>
<dbReference type="Gene3D" id="2.30.40.10">
    <property type="entry name" value="Urease, subunit C, domain 1"/>
    <property type="match status" value="1"/>
</dbReference>
<reference evidence="2" key="1">
    <citation type="journal article" date="2014" name="PLoS Genet.">
        <title>Signature Gene Expression Reveals Novel Clues to the Molecular Mechanisms of Dimorphic Transition in Penicillium marneffei.</title>
        <authorList>
            <person name="Yang E."/>
            <person name="Wang G."/>
            <person name="Cai J."/>
            <person name="Woo P.C."/>
            <person name="Lau S.K."/>
            <person name="Yuen K.-Y."/>
            <person name="Chow W.-N."/>
            <person name="Lin X."/>
        </authorList>
    </citation>
    <scope>NUCLEOTIDE SEQUENCE [LARGE SCALE GENOMIC DNA]</scope>
    <source>
        <strain evidence="2">PM1</strain>
    </source>
</reference>
<dbReference type="eggNOG" id="ENOG502QRDE">
    <property type="taxonomic scope" value="Eukaryota"/>
</dbReference>
<sequence length="450" mass="48128">MVAPEAIKPWLRATPSSYLLINANVVDVRNGTILKNSSVTIKNGIIESITPNSTSAVPESSSSSSSSQKVIDCKGKFLCPGLFDAHVHLMAVPGFTDLSKAFGNPNDVHVLRQPYVCAQMLHRGFTSVRDCGGAQLALKEAIEDGVWPGPRLFIAGYALSQAGGHADYRGPHDHTQCCGLGTTGLGRVCNGEAECMTAVREGIRTGSDFIKIMASGGVSSPTDKLEHLQFTPREIRAMVECADQAGTFVTAHAYTPKAIRHAINNGARGIEHGNFIDPDTAKLMVEKGVYLTPTLITYAEMASPNWEGYLPVESQSKNTEVLQAGLTALKIASEAGVKMCYGSDLLGPLGAAQSGEFRLRASALSPLQVLQSATINPAEMMGCADTLGQIQKGFKADVLILDANPLENVTILDDPEKFILAVMKEGRIYKSRWEGVEEDADIPVRVKAAL</sequence>
<dbReference type="GO" id="GO:0016810">
    <property type="term" value="F:hydrolase activity, acting on carbon-nitrogen (but not peptide) bonds"/>
    <property type="evidence" value="ECO:0007669"/>
    <property type="project" value="InterPro"/>
</dbReference>
<dbReference type="SUPFAM" id="SSF51556">
    <property type="entry name" value="Metallo-dependent hydrolases"/>
    <property type="match status" value="1"/>
</dbReference>
<gene>
    <name evidence="2" type="ORF">GQ26_0370500</name>
</gene>
<dbReference type="CDD" id="cd01299">
    <property type="entry name" value="Met_dep_hydrolase_A"/>
    <property type="match status" value="1"/>
</dbReference>
<proteinExistence type="predicted"/>
<dbReference type="PANTHER" id="PTHR43135">
    <property type="entry name" value="ALPHA-D-RIBOSE 1-METHYLPHOSPHONATE 5-TRIPHOSPHATE DIPHOSPHATASE"/>
    <property type="match status" value="1"/>
</dbReference>
<accession>A0A093V8Z1</accession>
<feature type="domain" description="Amidohydrolase-related" evidence="1">
    <location>
        <begin position="77"/>
        <end position="428"/>
    </location>
</feature>
<dbReference type="InterPro" id="IPR057744">
    <property type="entry name" value="OTAase-like"/>
</dbReference>
<evidence type="ECO:0000259" key="1">
    <source>
        <dbReference type="Pfam" id="PF01979"/>
    </source>
</evidence>
<protein>
    <recommendedName>
        <fullName evidence="1">Amidohydrolase-related domain-containing protein</fullName>
    </recommendedName>
</protein>
<comment type="caution">
    <text evidence="2">The sequence shown here is derived from an EMBL/GenBank/DDBJ whole genome shotgun (WGS) entry which is preliminary data.</text>
</comment>
<dbReference type="InterPro" id="IPR051781">
    <property type="entry name" value="Metallo-dep_Hydrolase"/>
</dbReference>